<evidence type="ECO:0000256" key="7">
    <source>
        <dbReference type="ARBA" id="ARBA00040954"/>
    </source>
</evidence>
<dbReference type="EMBL" id="CP045896">
    <property type="protein sequence ID" value="QQP50470.1"/>
    <property type="molecule type" value="Genomic_DNA"/>
</dbReference>
<dbReference type="PROSITE" id="PS50082">
    <property type="entry name" value="WD_REPEATS_2"/>
    <property type="match status" value="3"/>
</dbReference>
<comment type="subcellular location">
    <subcellularLocation>
        <location evidence="2">Cytoplasm</location>
    </subcellularLocation>
    <subcellularLocation>
        <location evidence="1">Nucleus</location>
    </subcellularLocation>
</comment>
<feature type="repeat" description="WD" evidence="8">
    <location>
        <begin position="153"/>
        <end position="195"/>
    </location>
</feature>
<protein>
    <recommendedName>
        <fullName evidence="7">WD repeat-containing protein 37</fullName>
    </recommendedName>
</protein>
<dbReference type="InterPro" id="IPR036322">
    <property type="entry name" value="WD40_repeat_dom_sf"/>
</dbReference>
<evidence type="ECO:0000256" key="4">
    <source>
        <dbReference type="ARBA" id="ARBA00022574"/>
    </source>
</evidence>
<gene>
    <name evidence="10" type="ORF">FKW44_011481</name>
    <name evidence="11" type="ORF">FKW44_011482</name>
</gene>
<evidence type="ECO:0000313" key="11">
    <source>
        <dbReference type="EMBL" id="QQP50470.1"/>
    </source>
</evidence>
<dbReference type="OrthoDB" id="9984207at2759"/>
<evidence type="ECO:0000256" key="3">
    <source>
        <dbReference type="ARBA" id="ARBA00022490"/>
    </source>
</evidence>
<evidence type="ECO:0000256" key="2">
    <source>
        <dbReference type="ARBA" id="ARBA00004496"/>
    </source>
</evidence>
<dbReference type="GO" id="GO:0005634">
    <property type="term" value="C:nucleus"/>
    <property type="evidence" value="ECO:0007669"/>
    <property type="project" value="UniProtKB-SubCell"/>
</dbReference>
<dbReference type="InterPro" id="IPR001680">
    <property type="entry name" value="WD40_rpt"/>
</dbReference>
<feature type="repeat" description="WD" evidence="8">
    <location>
        <begin position="359"/>
        <end position="399"/>
    </location>
</feature>
<sequence length="517" mass="57194">MPKNRRGFKGSWYSGSEERALPVSMRSNLHHLFGQIEKEFEQLYRENRSLSRKVEQLSKARGDPEHHHHHPHQETPSSPPHPSEGPAFEESPVDYVDGKGSSKLEDKLNSSTGKAPYSHKIKSQTNKLRAQTTWIMSNLKNPSPLTTSYVRRYVGHSDGIWDVDVCGQSGSLFGTASADHTARIWDLSTGVLVNNYVGHSGSVNSLSFHPSNNLVLTASGDGSAHIWRCAGSFQPASSTEFEFVSFPDKELGSPLEKEDVVEGGGGVSIVKTPLQCLAPSEKVMTCAAWFKERIVTVGWEGYVRVWDVLRGTETSITEEKLVELTHVSAHPTERLFVVSGKDSNFRVYDDRGSPYGLTFSGHTDTVTSAFMTRSDQIVSGSDDRTVKIWDKRDHRSPLTTIQMDSPVNTLALSPSGVIAVPQDNRQVRFYDLTGQNLGRLPRNPRQCHNRMVCSAVWTTHAEDKPNLLTCGFDMVTYGWSVLPRECKESQEGSNAAHHPSGNAPNLPPSSSHKTGKD</sequence>
<evidence type="ECO:0000256" key="6">
    <source>
        <dbReference type="ARBA" id="ARBA00023242"/>
    </source>
</evidence>
<dbReference type="PRINTS" id="PR00320">
    <property type="entry name" value="GPROTEINBRPT"/>
</dbReference>
<dbReference type="Pfam" id="PF00400">
    <property type="entry name" value="WD40"/>
    <property type="match status" value="3"/>
</dbReference>
<feature type="region of interest" description="Disordered" evidence="9">
    <location>
        <begin position="51"/>
        <end position="124"/>
    </location>
</feature>
<feature type="compositionally biased region" description="Polar residues" evidence="9">
    <location>
        <begin position="508"/>
        <end position="517"/>
    </location>
</feature>
<proteinExistence type="predicted"/>
<organism evidence="10 12">
    <name type="scientific">Caligus rogercresseyi</name>
    <name type="common">Sea louse</name>
    <dbReference type="NCBI Taxonomy" id="217165"/>
    <lineage>
        <taxon>Eukaryota</taxon>
        <taxon>Metazoa</taxon>
        <taxon>Ecdysozoa</taxon>
        <taxon>Arthropoda</taxon>
        <taxon>Crustacea</taxon>
        <taxon>Multicrustacea</taxon>
        <taxon>Hexanauplia</taxon>
        <taxon>Copepoda</taxon>
        <taxon>Siphonostomatoida</taxon>
        <taxon>Caligidae</taxon>
        <taxon>Caligus</taxon>
    </lineage>
</organism>
<dbReference type="PANTHER" id="PTHR19855:SF12">
    <property type="entry name" value="WD REPEAT-CONTAINING PROTEIN 37"/>
    <property type="match status" value="1"/>
</dbReference>
<dbReference type="EMBL" id="CP045896">
    <property type="protein sequence ID" value="QQP50469.1"/>
    <property type="molecule type" value="Genomic_DNA"/>
</dbReference>
<feature type="compositionally biased region" description="Basic and acidic residues" evidence="9">
    <location>
        <begin position="96"/>
        <end position="108"/>
    </location>
</feature>
<evidence type="ECO:0000256" key="8">
    <source>
        <dbReference type="PROSITE-ProRule" id="PRU00221"/>
    </source>
</evidence>
<reference evidence="12" key="1">
    <citation type="submission" date="2021-01" db="EMBL/GenBank/DDBJ databases">
        <title>Caligus Genome Assembly.</title>
        <authorList>
            <person name="Gallardo-Escarate C."/>
        </authorList>
    </citation>
    <scope>NUCLEOTIDE SEQUENCE [LARGE SCALE GENOMIC DNA]</scope>
</reference>
<dbReference type="AlphaFoldDB" id="A0A7T8K8W9"/>
<evidence type="ECO:0000256" key="1">
    <source>
        <dbReference type="ARBA" id="ARBA00004123"/>
    </source>
</evidence>
<dbReference type="Gene3D" id="2.130.10.10">
    <property type="entry name" value="YVTN repeat-like/Quinoprotein amine dehydrogenase"/>
    <property type="match status" value="3"/>
</dbReference>
<keyword evidence="4 8" id="KW-0853">WD repeat</keyword>
<reference evidence="10" key="2">
    <citation type="journal article" name="Sci. Data">
        <title>Chromosome-scale genome assembly of the sea louse Caligus rogercresseyi by SMRT sequencing and Hi-C analysis.</title>
        <authorList>
            <person name="Gallardo-Escarate C."/>
            <person name="Valenzuela-Munoz V."/>
            <person name="Nunez-Acuna G."/>
            <person name="Valenzuela-Miranda D."/>
            <person name="Goncalves A.T."/>
            <person name="Escobar-Sepulveda H."/>
            <person name="Liachko I."/>
            <person name="Nelson B."/>
            <person name="Roberts S."/>
            <person name="Warren W."/>
        </authorList>
    </citation>
    <scope>NUCLEOTIDE SEQUENCE</scope>
    <source>
        <tissue evidence="10">Whole tissue</tissue>
    </source>
</reference>
<feature type="region of interest" description="Disordered" evidence="9">
    <location>
        <begin position="488"/>
        <end position="517"/>
    </location>
</feature>
<name>A0A7T8K8W9_CALRO</name>
<evidence type="ECO:0000313" key="12">
    <source>
        <dbReference type="Proteomes" id="UP000595437"/>
    </source>
</evidence>
<dbReference type="SMART" id="SM00320">
    <property type="entry name" value="WD40"/>
    <property type="match status" value="7"/>
</dbReference>
<dbReference type="SUPFAM" id="SSF50978">
    <property type="entry name" value="WD40 repeat-like"/>
    <property type="match status" value="1"/>
</dbReference>
<keyword evidence="5" id="KW-0677">Repeat</keyword>
<dbReference type="Proteomes" id="UP000595437">
    <property type="component" value="Chromosome 7"/>
</dbReference>
<feature type="repeat" description="WD" evidence="8">
    <location>
        <begin position="196"/>
        <end position="227"/>
    </location>
</feature>
<keyword evidence="3" id="KW-0963">Cytoplasm</keyword>
<keyword evidence="6" id="KW-0539">Nucleus</keyword>
<dbReference type="GO" id="GO:0005737">
    <property type="term" value="C:cytoplasm"/>
    <property type="evidence" value="ECO:0007669"/>
    <property type="project" value="UniProtKB-SubCell"/>
</dbReference>
<evidence type="ECO:0000256" key="9">
    <source>
        <dbReference type="SAM" id="MobiDB-lite"/>
    </source>
</evidence>
<evidence type="ECO:0000313" key="10">
    <source>
        <dbReference type="EMBL" id="QQP50469.1"/>
    </source>
</evidence>
<evidence type="ECO:0000256" key="5">
    <source>
        <dbReference type="ARBA" id="ARBA00022737"/>
    </source>
</evidence>
<dbReference type="InterPro" id="IPR020472">
    <property type="entry name" value="WD40_PAC1"/>
</dbReference>
<feature type="compositionally biased region" description="Basic and acidic residues" evidence="9">
    <location>
        <begin position="51"/>
        <end position="66"/>
    </location>
</feature>
<accession>A0A7T8K8W9</accession>
<dbReference type="InterPro" id="IPR015943">
    <property type="entry name" value="WD40/YVTN_repeat-like_dom_sf"/>
</dbReference>
<dbReference type="PANTHER" id="PTHR19855">
    <property type="entry name" value="WD40 REPEAT PROTEIN 12, 37"/>
    <property type="match status" value="1"/>
</dbReference>
<keyword evidence="12" id="KW-1185">Reference proteome</keyword>
<dbReference type="PROSITE" id="PS50294">
    <property type="entry name" value="WD_REPEATS_REGION"/>
    <property type="match status" value="3"/>
</dbReference>